<protein>
    <submittedName>
        <fullName evidence="2">Toprim domain-containing protein</fullName>
    </submittedName>
</protein>
<sequence>MGWVTTQEIEKARQIDLLTYLKLYDPSELVRIGNDIYSTRTHDSLKISNGAWMWFSRGIGGYSALDYLIKVKEIPFVEAVNLLNDKGCAYRSTPASSKGKLQDKKLLLPERNERSSRVVAYLCRRGIDLEIIKYCIENDLLYESREHGNAIFVGYDNENVPRYASFRATNGMRILGDAAGSDKRYCFKILSPASNSTHIFESAIDLLSFATLRKMDGFNWKEENLVSLAGVYRPRADGTSKVPVALQKVLSENCRTYDLHLHFDNDFAGRTSAKGLMKALEGVYVVYDEPPPYGKDFNDYLCRRIRFSEIEEEKEMMKNERDR</sequence>
<dbReference type="Pfam" id="PF13154">
    <property type="entry name" value="DUF3991"/>
    <property type="match status" value="1"/>
</dbReference>
<feature type="domain" description="DUF3991" evidence="1">
    <location>
        <begin position="120"/>
        <end position="188"/>
    </location>
</feature>
<gene>
    <name evidence="2" type="ORF">H9L42_02275</name>
</gene>
<dbReference type="Proteomes" id="UP000602647">
    <property type="component" value="Unassembled WGS sequence"/>
</dbReference>
<dbReference type="RefSeq" id="WP_187301814.1">
    <property type="nucleotide sequence ID" value="NZ_JACRYT010000001.1"/>
</dbReference>
<dbReference type="Gene3D" id="3.40.1360.10">
    <property type="match status" value="1"/>
</dbReference>
<evidence type="ECO:0000313" key="2">
    <source>
        <dbReference type="EMBL" id="MBC6678652.1"/>
    </source>
</evidence>
<dbReference type="AlphaFoldDB" id="A0A923NID6"/>
<dbReference type="EMBL" id="JACRYT010000001">
    <property type="protein sequence ID" value="MBC6678652.1"/>
    <property type="molecule type" value="Genomic_DNA"/>
</dbReference>
<name>A0A923NID6_9FIRM</name>
<evidence type="ECO:0000313" key="3">
    <source>
        <dbReference type="Proteomes" id="UP000602647"/>
    </source>
</evidence>
<dbReference type="InterPro" id="IPR025054">
    <property type="entry name" value="DUF3991"/>
</dbReference>
<proteinExistence type="predicted"/>
<accession>A0A923NID6</accession>
<comment type="caution">
    <text evidence="2">The sequence shown here is derived from an EMBL/GenBank/DDBJ whole genome shotgun (WGS) entry which is preliminary data.</text>
</comment>
<dbReference type="Pfam" id="PF13155">
    <property type="entry name" value="Toprim_2"/>
    <property type="match status" value="1"/>
</dbReference>
<evidence type="ECO:0000259" key="1">
    <source>
        <dbReference type="Pfam" id="PF13154"/>
    </source>
</evidence>
<organism evidence="2 3">
    <name type="scientific">Zhenpiania hominis</name>
    <dbReference type="NCBI Taxonomy" id="2763644"/>
    <lineage>
        <taxon>Bacteria</taxon>
        <taxon>Bacillati</taxon>
        <taxon>Bacillota</taxon>
        <taxon>Clostridia</taxon>
        <taxon>Peptostreptococcales</taxon>
        <taxon>Anaerovoracaceae</taxon>
        <taxon>Zhenpiania</taxon>
    </lineage>
</organism>
<dbReference type="SUPFAM" id="SSF57783">
    <property type="entry name" value="Zinc beta-ribbon"/>
    <property type="match status" value="1"/>
</dbReference>
<keyword evidence="3" id="KW-1185">Reference proteome</keyword>
<reference evidence="2" key="1">
    <citation type="submission" date="2020-08" db="EMBL/GenBank/DDBJ databases">
        <title>Genome public.</title>
        <authorList>
            <person name="Liu C."/>
            <person name="Sun Q."/>
        </authorList>
    </citation>
    <scope>NUCLEOTIDE SEQUENCE</scope>
    <source>
        <strain evidence="2">BX12</strain>
    </source>
</reference>